<protein>
    <submittedName>
        <fullName evidence="1">Phage tail tape measure protein</fullName>
    </submittedName>
</protein>
<sequence length="1384" mass="151242">MTGQTYQVNYIVNVDAANAQSAINSFKRAVASMDKATKPITDLQRKVRGLVETMSALNRGKYSVKIDTRPATQKIGKLIRALQMAKVEVQQLNAMGVTLGGVGNKKKTASRTAATAAPIGGSSSRTRTAPSRSSSTTTAATRRYATSVMRHPTNLGYKLWGPTPLPNNGGMAIDMLKGMGIAYGIAGAGMLVSEVVNQAAEYDNAMKTVENILKSHDTAENFAGRFAQMTQVVRNVGMKTKFKVTEVADAAKFLAMAGFNVNAIQQAISPIADIALVGDTELGKTADLVTNIMTAYNIEPNKMRNAADIMTNTFTMSNTTLTEIAEAYKYAASLLSAGEVSFEEATAAIGVLGDAGIKGSQAGTTMRTIMANLANPTKKQRAGWEDIGISLTDKNGQRKDILQIFQELHDKNLDVDAYYRIFHKTAASGAVALATHADKWEKVYLENFLAGGMTRRLAEEKQNTFQGLWAQLVSVFTDQGVTAFNGVQGALRGWMKMAINWMDPNKNPDAQKVFKEVANSLMEFIQILIDASKWFVWFFDKFGGLVKTWAKFQLMIWPVVKAVTALRSVFLGLLGLRKVGAVMVGLAGSFTKLGRAATVATAVMPYGAGAAAGSAPMSPFGFAAGMAGFAPLSYKQYIKASKGLNLSRPHASTSGYYLNRIDNLGREAEVAAWNSGVYQARQAEDAAALKRYKQNQKTFNKRVRNMQIRNGLKGFGKMGVGAAGMMLGMHQMTKENANGWDVASGGLFAAAGMAAMVGGPIGWIAAAGLALGGLGASLASFNQNLNALSGFVNDFSNSHQLLDGALLNGNTRTERYLEFVWRKNYDINDLIQRRIELMKELLGIETPNATTTKDVGNETYKTMYEKFYAADSMWGSRGAASRAADLFNKYGQEFGLSVRNYGGDWYYQDANGKYIRFANPKGSSDTNDAVMYDVAAAMELLHGQYRSKIMDENQHRLAQILYGKATVEDAKNWRDTFAATYGPASWATLIRPDQWNEDTDVAKYWSGEDIAKSYMGAQLLWKSMYQMVEAQNAIADFKEKLAAGNLTENDVVRALRWGDYDVLGQTLADYNPNDVTSWFRNMGYAGDGIWRDPSGRETPEVMAQTAAGQMQRLLESIQKLGLEADPSTQALQTYANTLLTLAQSFMGSNEALSGSHDGEIKELNGQKWRWNATTKQWELIDDNNQPAQISQGLVDMSNNMNTLLTTVQNVNSQWPTLFPTVYPINFGWGYNSASPYNWGTDNNNLTTNGLLWNPLTNTNNGQPFSWWPSWNNGNNLFTPQQMGNAVAKPNAPGVHTPTGNNHNEGTNNGGRTGTRTSDYKSHQKERAIPKQININIQNLMKVDSIDMTNENNVAIIEKLKEKVAYALYEAAADGTMMLNGLSNT</sequence>
<proteinExistence type="predicted"/>
<evidence type="ECO:0000313" key="2">
    <source>
        <dbReference type="Proteomes" id="UP000308886"/>
    </source>
</evidence>
<dbReference type="Proteomes" id="UP000308886">
    <property type="component" value="Unassembled WGS sequence"/>
</dbReference>
<dbReference type="EMBL" id="SRZC01000007">
    <property type="protein sequence ID" value="TGX82786.1"/>
    <property type="molecule type" value="Genomic_DNA"/>
</dbReference>
<organism evidence="1 2">
    <name type="scientific">Palleniella muris</name>
    <dbReference type="NCBI Taxonomy" id="3038145"/>
    <lineage>
        <taxon>Bacteria</taxon>
        <taxon>Pseudomonadati</taxon>
        <taxon>Bacteroidota</taxon>
        <taxon>Bacteroidia</taxon>
        <taxon>Bacteroidales</taxon>
        <taxon>Prevotellaceae</taxon>
        <taxon>Palleniella</taxon>
    </lineage>
</organism>
<reference evidence="1" key="1">
    <citation type="submission" date="2019-04" db="EMBL/GenBank/DDBJ databases">
        <title>Microbes associate with the intestines of laboratory mice.</title>
        <authorList>
            <person name="Navarre W."/>
            <person name="Wong E."/>
            <person name="Huang K."/>
            <person name="Tropini C."/>
            <person name="Ng K."/>
            <person name="Yu B."/>
        </authorList>
    </citation>
    <scope>NUCLEOTIDE SEQUENCE</scope>
    <source>
        <strain evidence="1">NM73_A23</strain>
    </source>
</reference>
<comment type="caution">
    <text evidence="1">The sequence shown here is derived from an EMBL/GenBank/DDBJ whole genome shotgun (WGS) entry which is preliminary data.</text>
</comment>
<name>A0AC61QR57_9BACT</name>
<keyword evidence="2" id="KW-1185">Reference proteome</keyword>
<gene>
    <name evidence="1" type="ORF">E5358_05460</name>
</gene>
<evidence type="ECO:0000313" key="1">
    <source>
        <dbReference type="EMBL" id="TGX82786.1"/>
    </source>
</evidence>
<accession>A0AC61QR57</accession>